<evidence type="ECO:0000313" key="4">
    <source>
        <dbReference type="Proteomes" id="UP001185922"/>
    </source>
</evidence>
<keyword evidence="3" id="KW-1185">Reference proteome</keyword>
<evidence type="ECO:0000313" key="1">
    <source>
        <dbReference type="EMBL" id="MDV6308186.1"/>
    </source>
</evidence>
<protein>
    <submittedName>
        <fullName evidence="2">Uncharacterized protein</fullName>
    </submittedName>
</protein>
<sequence length="95" mass="10490">MTAHRANWRTIAASQRRGEHVIARTATTTAEGRRLEEELTAEAFLVQTDPTTGATRVVLGFRRGTDIIAADELTGVTRITTYEQASFEAQADINR</sequence>
<dbReference type="RefSeq" id="WP_096272829.1">
    <property type="nucleotide sequence ID" value="NZ_JAPWIL010000034.1"/>
</dbReference>
<proteinExistence type="predicted"/>
<comment type="caution">
    <text evidence="2">The sequence shown here is derived from an EMBL/GenBank/DDBJ whole genome shotgun (WGS) entry which is preliminary data.</text>
</comment>
<dbReference type="Proteomes" id="UP001185922">
    <property type="component" value="Unassembled WGS sequence"/>
</dbReference>
<name>A0AAE4U956_9ACTN</name>
<accession>A0AAE4U956</accession>
<dbReference type="EMBL" id="JAWLKI010000012">
    <property type="protein sequence ID" value="MDV6308186.1"/>
    <property type="molecule type" value="Genomic_DNA"/>
</dbReference>
<dbReference type="AlphaFoldDB" id="A0AAE4U956"/>
<reference evidence="2 3" key="1">
    <citation type="submission" date="2023-10" db="EMBL/GenBank/DDBJ databases">
        <title>Development of a sustainable strategy for remediation of hydrocarbon-contaminated territories based on the waste exchange concept.</title>
        <authorList>
            <person name="Krivoruchko A."/>
        </authorList>
    </citation>
    <scope>NUCLEOTIDE SEQUENCE</scope>
    <source>
        <strain evidence="1 3">IEGM 1266</strain>
        <strain evidence="2">IEGM 1279</strain>
    </source>
</reference>
<gene>
    <name evidence="1" type="ORF">R3P94_12815</name>
    <name evidence="2" type="ORF">R3Q15_08880</name>
</gene>
<dbReference type="EMBL" id="JAWLKH010000007">
    <property type="protein sequence ID" value="MDV6312003.1"/>
    <property type="molecule type" value="Genomic_DNA"/>
</dbReference>
<dbReference type="Proteomes" id="UP001185779">
    <property type="component" value="Unassembled WGS sequence"/>
</dbReference>
<evidence type="ECO:0000313" key="2">
    <source>
        <dbReference type="EMBL" id="MDV6312003.1"/>
    </source>
</evidence>
<organism evidence="2 4">
    <name type="scientific">Gordonia amicalis</name>
    <dbReference type="NCBI Taxonomy" id="89053"/>
    <lineage>
        <taxon>Bacteria</taxon>
        <taxon>Bacillati</taxon>
        <taxon>Actinomycetota</taxon>
        <taxon>Actinomycetes</taxon>
        <taxon>Mycobacteriales</taxon>
        <taxon>Gordoniaceae</taxon>
        <taxon>Gordonia</taxon>
    </lineage>
</organism>
<evidence type="ECO:0000313" key="3">
    <source>
        <dbReference type="Proteomes" id="UP001185779"/>
    </source>
</evidence>